<reference evidence="1 2" key="1">
    <citation type="journal article" date="2018" name="PLoS ONE">
        <title>The draft genome of Kipferlia bialata reveals reductive genome evolution in fornicate parasites.</title>
        <authorList>
            <person name="Tanifuji G."/>
            <person name="Takabayashi S."/>
            <person name="Kume K."/>
            <person name="Takagi M."/>
            <person name="Nakayama T."/>
            <person name="Kamikawa R."/>
            <person name="Inagaki Y."/>
            <person name="Hashimoto T."/>
        </authorList>
    </citation>
    <scope>NUCLEOTIDE SEQUENCE [LARGE SCALE GENOMIC DNA]</scope>
    <source>
        <strain evidence="1">NY0173</strain>
    </source>
</reference>
<keyword evidence="2" id="KW-1185">Reference proteome</keyword>
<dbReference type="AlphaFoldDB" id="A0A391NTU0"/>
<gene>
    <name evidence="1" type="ORF">KIPB_012827</name>
</gene>
<accession>A0A391NTU0</accession>
<dbReference type="Proteomes" id="UP000265618">
    <property type="component" value="Unassembled WGS sequence"/>
</dbReference>
<proteinExistence type="predicted"/>
<evidence type="ECO:0000313" key="2">
    <source>
        <dbReference type="Proteomes" id="UP000265618"/>
    </source>
</evidence>
<name>A0A391NTU0_9EUKA</name>
<dbReference type="EMBL" id="BDIP01005821">
    <property type="protein sequence ID" value="GCA64000.1"/>
    <property type="molecule type" value="Genomic_DNA"/>
</dbReference>
<sequence>MDYWTLKLSCDTGSAESAEPSEYVPNVWSQGIGIMVTGEVVDSRGADWSVSDTIVHPVMLLHWSQLFCSFLYDPALSWHVAPGVEQAL</sequence>
<protein>
    <submittedName>
        <fullName evidence="1">Uncharacterized protein</fullName>
    </submittedName>
</protein>
<organism evidence="1 2">
    <name type="scientific">Kipferlia bialata</name>
    <dbReference type="NCBI Taxonomy" id="797122"/>
    <lineage>
        <taxon>Eukaryota</taxon>
        <taxon>Metamonada</taxon>
        <taxon>Carpediemonas-like organisms</taxon>
        <taxon>Kipferlia</taxon>
    </lineage>
</organism>
<evidence type="ECO:0000313" key="1">
    <source>
        <dbReference type="EMBL" id="GCA64000.1"/>
    </source>
</evidence>
<comment type="caution">
    <text evidence="1">The sequence shown here is derived from an EMBL/GenBank/DDBJ whole genome shotgun (WGS) entry which is preliminary data.</text>
</comment>